<gene>
    <name evidence="2" type="ORF">KK062_16355</name>
</gene>
<keyword evidence="3" id="KW-1185">Reference proteome</keyword>
<organism evidence="2 3">
    <name type="scientific">Dawidia cretensis</name>
    <dbReference type="NCBI Taxonomy" id="2782350"/>
    <lineage>
        <taxon>Bacteria</taxon>
        <taxon>Pseudomonadati</taxon>
        <taxon>Bacteroidota</taxon>
        <taxon>Cytophagia</taxon>
        <taxon>Cytophagales</taxon>
        <taxon>Chryseotaleaceae</taxon>
        <taxon>Dawidia</taxon>
    </lineage>
</organism>
<keyword evidence="1" id="KW-0732">Signal</keyword>
<evidence type="ECO:0008006" key="4">
    <source>
        <dbReference type="Google" id="ProtNLM"/>
    </source>
</evidence>
<proteinExistence type="predicted"/>
<evidence type="ECO:0000313" key="2">
    <source>
        <dbReference type="EMBL" id="MBT1709818.1"/>
    </source>
</evidence>
<sequence length="240" mass="27340">MTQSLTFLCRFIVLLAFLTISAGAFAQHEYRIKLYQHTSSLETVYQRPSSAVPDEKSGDRHFTTGTFSVAFSIISLRGGFHHEFELFVPQIDRSAQGIQFPRNFGLSRSALTTDVISAYSFRYEINQDITNVTKRFVLNLGLAVNPYHINMEFKPHERNVFERNVQITGATINIIPRVSCQLTDRLSLELNVPVNVFDIYRSKQRIDNPGASLRAQTNAGTEHTFFQDIYTVRFGVAYTL</sequence>
<evidence type="ECO:0000313" key="3">
    <source>
        <dbReference type="Proteomes" id="UP001319080"/>
    </source>
</evidence>
<dbReference type="EMBL" id="JAHESE010000016">
    <property type="protein sequence ID" value="MBT1709818.1"/>
    <property type="molecule type" value="Genomic_DNA"/>
</dbReference>
<dbReference type="RefSeq" id="WP_254085395.1">
    <property type="nucleotide sequence ID" value="NZ_JAHESE010000016.1"/>
</dbReference>
<reference evidence="2 3" key="1">
    <citation type="submission" date="2021-05" db="EMBL/GenBank/DDBJ databases">
        <title>A Polyphasic approach of four new species of the genus Ohtaekwangia: Ohtaekwangia histidinii sp. nov., Ohtaekwangia cretensis sp. nov., Ohtaekwangia indiensis sp. nov., Ohtaekwangia reichenbachii sp. nov. from diverse environment.</title>
        <authorList>
            <person name="Octaviana S."/>
        </authorList>
    </citation>
    <scope>NUCLEOTIDE SEQUENCE [LARGE SCALE GENOMIC DNA]</scope>
    <source>
        <strain evidence="2 3">PWU5</strain>
    </source>
</reference>
<comment type="caution">
    <text evidence="2">The sequence shown here is derived from an EMBL/GenBank/DDBJ whole genome shotgun (WGS) entry which is preliminary data.</text>
</comment>
<evidence type="ECO:0000256" key="1">
    <source>
        <dbReference type="SAM" id="SignalP"/>
    </source>
</evidence>
<accession>A0AAP2E0R8</accession>
<feature type="signal peptide" evidence="1">
    <location>
        <begin position="1"/>
        <end position="26"/>
    </location>
</feature>
<dbReference type="AlphaFoldDB" id="A0AAP2E0R8"/>
<name>A0AAP2E0R8_9BACT</name>
<feature type="chain" id="PRO_5042918819" description="Outer membrane protein beta-barrel domain-containing protein" evidence="1">
    <location>
        <begin position="27"/>
        <end position="240"/>
    </location>
</feature>
<protein>
    <recommendedName>
        <fullName evidence="4">Outer membrane protein beta-barrel domain-containing protein</fullName>
    </recommendedName>
</protein>
<dbReference type="Proteomes" id="UP001319080">
    <property type="component" value="Unassembled WGS sequence"/>
</dbReference>